<evidence type="ECO:0000313" key="2">
    <source>
        <dbReference type="Proteomes" id="UP001433872"/>
    </source>
</evidence>
<protein>
    <submittedName>
        <fullName evidence="1">Uncharacterized protein</fullName>
    </submittedName>
</protein>
<keyword evidence="2" id="KW-1185">Reference proteome</keyword>
<evidence type="ECO:0000313" key="1">
    <source>
        <dbReference type="EMBL" id="WYV99257.1"/>
    </source>
</evidence>
<reference evidence="1" key="1">
    <citation type="submission" date="2024-03" db="EMBL/GenBank/DDBJ databases">
        <title>Isolation and characterization of a phage collection against Pseudomonas putida.</title>
        <authorList>
            <person name="Brauer A."/>
            <person name="Rosendahl S."/>
            <person name="Kangsep A."/>
            <person name="Rikberg R."/>
            <person name="Lewanczyk A.C."/>
            <person name="Horak R."/>
            <person name="Tamman H."/>
        </authorList>
    </citation>
    <scope>NUCLEOTIDE SEQUENCE</scope>
</reference>
<proteinExistence type="predicted"/>
<sequence length="58" mass="6814">MLNERERSRLVSSDTRDLKSELESLKGELDYTYLAARRQWIADRIGFIESLLAERNTP</sequence>
<dbReference type="EMBL" id="PP496414">
    <property type="protein sequence ID" value="WYV99257.1"/>
    <property type="molecule type" value="Genomic_DNA"/>
</dbReference>
<gene>
    <name evidence="1" type="ORF">KoPa4_00089</name>
</gene>
<organism evidence="1 2">
    <name type="scientific">Pseudomonas phage vB_PpuM-KoPa-4</name>
    <dbReference type="NCBI Taxonomy" id="3132618"/>
    <lineage>
        <taxon>Viruses</taxon>
        <taxon>Duplodnaviria</taxon>
        <taxon>Heunggongvirae</taxon>
        <taxon>Uroviricota</taxon>
        <taxon>Caudoviricetes</taxon>
        <taxon>Vandenendeviridae</taxon>
        <taxon>Gorskivirinae</taxon>
        <taxon>Tartuvirus</taxon>
        <taxon>Tartuvirus kopa4</taxon>
    </lineage>
</organism>
<name>A0AAX4MX24_9CAUD</name>
<accession>A0AAX4MX24</accession>
<dbReference type="Proteomes" id="UP001433872">
    <property type="component" value="Segment"/>
</dbReference>